<feature type="region of interest" description="Disordered" evidence="1">
    <location>
        <begin position="144"/>
        <end position="168"/>
    </location>
</feature>
<dbReference type="InterPro" id="IPR036390">
    <property type="entry name" value="WH_DNA-bd_sf"/>
</dbReference>
<dbReference type="InterPro" id="IPR036388">
    <property type="entry name" value="WH-like_DNA-bd_sf"/>
</dbReference>
<name>A0ABP7C241_9MICC</name>
<evidence type="ECO:0000256" key="1">
    <source>
        <dbReference type="SAM" id="MobiDB-lite"/>
    </source>
</evidence>
<dbReference type="Pfam" id="PF01047">
    <property type="entry name" value="MarR"/>
    <property type="match status" value="1"/>
</dbReference>
<dbReference type="Gene3D" id="1.10.10.10">
    <property type="entry name" value="Winged helix-like DNA-binding domain superfamily/Winged helix DNA-binding domain"/>
    <property type="match status" value="1"/>
</dbReference>
<evidence type="ECO:0000259" key="2">
    <source>
        <dbReference type="PROSITE" id="PS50995"/>
    </source>
</evidence>
<dbReference type="Proteomes" id="UP001500752">
    <property type="component" value="Unassembled WGS sequence"/>
</dbReference>
<sequence length="168" mass="18459">MHQASVLLRRILVLNEVMEYQMRRDMKINETDFQAMQHLLKHGSMTPGALASALHLTSAATTTVVDRLVRSGHAQRAPHPSDRRRWLVEPTPESARQAMARLMPMVIEADDLVKAMDGQGQEYVVSYLVGVVAAVERRIGEMDAAHASTKNGPMGSPSGIPHEGGEEP</sequence>
<dbReference type="SUPFAM" id="SSF46785">
    <property type="entry name" value="Winged helix' DNA-binding domain"/>
    <property type="match status" value="1"/>
</dbReference>
<dbReference type="InterPro" id="IPR000835">
    <property type="entry name" value="HTH_MarR-typ"/>
</dbReference>
<dbReference type="EMBL" id="BAABEO010000008">
    <property type="protein sequence ID" value="GAA3673807.1"/>
    <property type="molecule type" value="Genomic_DNA"/>
</dbReference>
<keyword evidence="4" id="KW-1185">Reference proteome</keyword>
<protein>
    <recommendedName>
        <fullName evidence="2">HTH marR-type domain-containing protein</fullName>
    </recommendedName>
</protein>
<organism evidence="3 4">
    <name type="scientific">Arthrobacter ginkgonis</name>
    <dbReference type="NCBI Taxonomy" id="1630594"/>
    <lineage>
        <taxon>Bacteria</taxon>
        <taxon>Bacillati</taxon>
        <taxon>Actinomycetota</taxon>
        <taxon>Actinomycetes</taxon>
        <taxon>Micrococcales</taxon>
        <taxon>Micrococcaceae</taxon>
        <taxon>Arthrobacter</taxon>
    </lineage>
</organism>
<gene>
    <name evidence="3" type="ORF">GCM10023081_10190</name>
</gene>
<dbReference type="PANTHER" id="PTHR33164">
    <property type="entry name" value="TRANSCRIPTIONAL REGULATOR, MARR FAMILY"/>
    <property type="match status" value="1"/>
</dbReference>
<feature type="domain" description="HTH marR-type" evidence="2">
    <location>
        <begin position="1"/>
        <end position="133"/>
    </location>
</feature>
<evidence type="ECO:0000313" key="3">
    <source>
        <dbReference type="EMBL" id="GAA3673807.1"/>
    </source>
</evidence>
<dbReference type="PROSITE" id="PS50995">
    <property type="entry name" value="HTH_MARR_2"/>
    <property type="match status" value="1"/>
</dbReference>
<reference evidence="4" key="1">
    <citation type="journal article" date="2019" name="Int. J. Syst. Evol. Microbiol.">
        <title>The Global Catalogue of Microorganisms (GCM) 10K type strain sequencing project: providing services to taxonomists for standard genome sequencing and annotation.</title>
        <authorList>
            <consortium name="The Broad Institute Genomics Platform"/>
            <consortium name="The Broad Institute Genome Sequencing Center for Infectious Disease"/>
            <person name="Wu L."/>
            <person name="Ma J."/>
        </authorList>
    </citation>
    <scope>NUCLEOTIDE SEQUENCE [LARGE SCALE GENOMIC DNA]</scope>
    <source>
        <strain evidence="4">JCM 30742</strain>
    </source>
</reference>
<dbReference type="PANTHER" id="PTHR33164:SF43">
    <property type="entry name" value="HTH-TYPE TRANSCRIPTIONAL REPRESSOR YETL"/>
    <property type="match status" value="1"/>
</dbReference>
<dbReference type="SMART" id="SM00347">
    <property type="entry name" value="HTH_MARR"/>
    <property type="match status" value="1"/>
</dbReference>
<dbReference type="InterPro" id="IPR039422">
    <property type="entry name" value="MarR/SlyA-like"/>
</dbReference>
<evidence type="ECO:0000313" key="4">
    <source>
        <dbReference type="Proteomes" id="UP001500752"/>
    </source>
</evidence>
<comment type="caution">
    <text evidence="3">The sequence shown here is derived from an EMBL/GenBank/DDBJ whole genome shotgun (WGS) entry which is preliminary data.</text>
</comment>
<accession>A0ABP7C241</accession>
<proteinExistence type="predicted"/>